<evidence type="ECO:0000313" key="2">
    <source>
        <dbReference type="Proteomes" id="UP000679307"/>
    </source>
</evidence>
<gene>
    <name evidence="1" type="ORF">ENKNEFLB_02082</name>
</gene>
<organism evidence="1 2">
    <name type="scientific">Nocardioides aquaticus</name>
    <dbReference type="NCBI Taxonomy" id="160826"/>
    <lineage>
        <taxon>Bacteria</taxon>
        <taxon>Bacillati</taxon>
        <taxon>Actinomycetota</taxon>
        <taxon>Actinomycetes</taxon>
        <taxon>Propionibacteriales</taxon>
        <taxon>Nocardioidaceae</taxon>
        <taxon>Nocardioides</taxon>
    </lineage>
</organism>
<reference evidence="1 2" key="1">
    <citation type="submission" date="2021-05" db="EMBL/GenBank/DDBJ databases">
        <title>Complete genome of Nocardioides aquaticus KCTC 9944T isolated from meromictic and hypersaline Ekho Lake, Antarctica.</title>
        <authorList>
            <person name="Hwang K."/>
            <person name="Kim K.M."/>
            <person name="Choe H."/>
        </authorList>
    </citation>
    <scope>NUCLEOTIDE SEQUENCE [LARGE SCALE GENOMIC DNA]</scope>
    <source>
        <strain evidence="1 2">KCTC 9944</strain>
    </source>
</reference>
<dbReference type="Proteomes" id="UP000679307">
    <property type="component" value="Chromosome"/>
</dbReference>
<proteinExistence type="predicted"/>
<name>A0ABX8EGP4_9ACTN</name>
<sequence>MNPVIAPKPAPLTGPITLEEAIADINYRHLLVAPYGKATADLHEELHRVWFTLHKPRLARSTH</sequence>
<protein>
    <submittedName>
        <fullName evidence="1">Uncharacterized protein</fullName>
    </submittedName>
</protein>
<dbReference type="RefSeq" id="WP_214059102.1">
    <property type="nucleotide sequence ID" value="NZ_BAAAHS010000171.1"/>
</dbReference>
<keyword evidence="2" id="KW-1185">Reference proteome</keyword>
<evidence type="ECO:0000313" key="1">
    <source>
        <dbReference type="EMBL" id="QVT79692.1"/>
    </source>
</evidence>
<dbReference type="EMBL" id="CP075371">
    <property type="protein sequence ID" value="QVT79692.1"/>
    <property type="molecule type" value="Genomic_DNA"/>
</dbReference>
<accession>A0ABX8EGP4</accession>